<dbReference type="Proteomes" id="UP000253303">
    <property type="component" value="Unassembled WGS sequence"/>
</dbReference>
<proteinExistence type="predicted"/>
<dbReference type="InterPro" id="IPR052158">
    <property type="entry name" value="INH-QAR"/>
</dbReference>
<feature type="domain" description="DJ-1/PfpI" evidence="1">
    <location>
        <begin position="18"/>
        <end position="181"/>
    </location>
</feature>
<dbReference type="InterPro" id="IPR029062">
    <property type="entry name" value="Class_I_gatase-like"/>
</dbReference>
<evidence type="ECO:0000259" key="1">
    <source>
        <dbReference type="Pfam" id="PF01965"/>
    </source>
</evidence>
<dbReference type="GO" id="GO:0006355">
    <property type="term" value="P:regulation of DNA-templated transcription"/>
    <property type="evidence" value="ECO:0007669"/>
    <property type="project" value="TreeGrafter"/>
</dbReference>
<dbReference type="SUPFAM" id="SSF52317">
    <property type="entry name" value="Class I glutamine amidotransferase-like"/>
    <property type="match status" value="1"/>
</dbReference>
<protein>
    <submittedName>
        <fullName evidence="2">DJ-1/PfpI family protein</fullName>
    </submittedName>
</protein>
<organism evidence="2 3">
    <name type="scientific">Spongiactinospora rosea</name>
    <dbReference type="NCBI Taxonomy" id="2248750"/>
    <lineage>
        <taxon>Bacteria</taxon>
        <taxon>Bacillati</taxon>
        <taxon>Actinomycetota</taxon>
        <taxon>Actinomycetes</taxon>
        <taxon>Streptosporangiales</taxon>
        <taxon>Streptosporangiaceae</taxon>
        <taxon>Spongiactinospora</taxon>
    </lineage>
</organism>
<reference evidence="2 3" key="1">
    <citation type="submission" date="2018-06" db="EMBL/GenBank/DDBJ databases">
        <title>Sphaerisporangium craniellae sp. nov., isolated from a marine sponge in the South China Sea.</title>
        <authorList>
            <person name="Li L."/>
        </authorList>
    </citation>
    <scope>NUCLEOTIDE SEQUENCE [LARGE SCALE GENOMIC DNA]</scope>
    <source>
        <strain evidence="2 3">LHW63015</strain>
    </source>
</reference>
<dbReference type="PANTHER" id="PTHR43130">
    <property type="entry name" value="ARAC-FAMILY TRANSCRIPTIONAL REGULATOR"/>
    <property type="match status" value="1"/>
</dbReference>
<accession>A0A366LCP5</accession>
<comment type="caution">
    <text evidence="2">The sequence shown here is derived from an EMBL/GenBank/DDBJ whole genome shotgun (WGS) entry which is preliminary data.</text>
</comment>
<keyword evidence="3" id="KW-1185">Reference proteome</keyword>
<dbReference type="PANTHER" id="PTHR43130:SF2">
    <property type="entry name" value="DJ-1_PFPI DOMAIN-CONTAINING PROTEIN"/>
    <property type="match status" value="1"/>
</dbReference>
<dbReference type="OrthoDB" id="4265717at2"/>
<dbReference type="InterPro" id="IPR002818">
    <property type="entry name" value="DJ-1/PfpI"/>
</dbReference>
<dbReference type="Gene3D" id="3.40.50.880">
    <property type="match status" value="1"/>
</dbReference>
<sequence>MRPPPSFPCGGHMRSLSVHTVLYDDVEDQDFIGPITVFGVLEHVRHTYVTVDGPRAVTTTSGAEITVRAPWSPGTADVIMVPGGGYGEGSGVDREMTRGALPRALAAAARPGLVLAAVCTGTQLLAAAGLTDGRPCTTHHIAEDDVRARGGDVVRARVVDDGDLVTSGGVTSGLDLGLWLAERFYGPQAALLAEEVLEYQRRGTVWRAAQ</sequence>
<dbReference type="EMBL" id="QMEY01000061">
    <property type="protein sequence ID" value="RBQ11616.1"/>
    <property type="molecule type" value="Genomic_DNA"/>
</dbReference>
<evidence type="ECO:0000313" key="3">
    <source>
        <dbReference type="Proteomes" id="UP000253303"/>
    </source>
</evidence>
<name>A0A366LCP5_9ACTN</name>
<dbReference type="AlphaFoldDB" id="A0A366LCP5"/>
<gene>
    <name evidence="2" type="ORF">DP939_45090</name>
</gene>
<evidence type="ECO:0000313" key="2">
    <source>
        <dbReference type="EMBL" id="RBQ11616.1"/>
    </source>
</evidence>
<dbReference type="Pfam" id="PF01965">
    <property type="entry name" value="DJ-1_PfpI"/>
    <property type="match status" value="1"/>
</dbReference>